<protein>
    <recommendedName>
        <fullName evidence="2">Aminotransferase-like plant mobile domain-containing protein</fullName>
    </recommendedName>
</protein>
<dbReference type="EMBL" id="SDMP01000012">
    <property type="protein sequence ID" value="RYR25489.1"/>
    <property type="molecule type" value="Genomic_DNA"/>
</dbReference>
<feature type="chain" id="PRO_5019486722" description="Aminotransferase-like plant mobile domain-containing protein" evidence="1">
    <location>
        <begin position="23"/>
        <end position="156"/>
    </location>
</feature>
<dbReference type="Proteomes" id="UP000289738">
    <property type="component" value="Chromosome B02"/>
</dbReference>
<keyword evidence="4" id="KW-1185">Reference proteome</keyword>
<organism evidence="3 4">
    <name type="scientific">Arachis hypogaea</name>
    <name type="common">Peanut</name>
    <dbReference type="NCBI Taxonomy" id="3818"/>
    <lineage>
        <taxon>Eukaryota</taxon>
        <taxon>Viridiplantae</taxon>
        <taxon>Streptophyta</taxon>
        <taxon>Embryophyta</taxon>
        <taxon>Tracheophyta</taxon>
        <taxon>Spermatophyta</taxon>
        <taxon>Magnoliopsida</taxon>
        <taxon>eudicotyledons</taxon>
        <taxon>Gunneridae</taxon>
        <taxon>Pentapetalae</taxon>
        <taxon>rosids</taxon>
        <taxon>fabids</taxon>
        <taxon>Fabales</taxon>
        <taxon>Fabaceae</taxon>
        <taxon>Papilionoideae</taxon>
        <taxon>50 kb inversion clade</taxon>
        <taxon>dalbergioids sensu lato</taxon>
        <taxon>Dalbergieae</taxon>
        <taxon>Pterocarpus clade</taxon>
        <taxon>Arachis</taxon>
    </lineage>
</organism>
<dbReference type="Pfam" id="PF10536">
    <property type="entry name" value="PMD"/>
    <property type="match status" value="1"/>
</dbReference>
<dbReference type="AlphaFoldDB" id="A0A445AGC9"/>
<name>A0A445AGC9_ARAHY</name>
<comment type="caution">
    <text evidence="3">The sequence shown here is derived from an EMBL/GenBank/DDBJ whole genome shotgun (WGS) entry which is preliminary data.</text>
</comment>
<feature type="signal peptide" evidence="1">
    <location>
        <begin position="1"/>
        <end position="22"/>
    </location>
</feature>
<feature type="domain" description="Aminotransferase-like plant mobile" evidence="2">
    <location>
        <begin position="52"/>
        <end position="125"/>
    </location>
</feature>
<reference evidence="3 4" key="1">
    <citation type="submission" date="2019-01" db="EMBL/GenBank/DDBJ databases">
        <title>Sequencing of cultivated peanut Arachis hypogaea provides insights into genome evolution and oil improvement.</title>
        <authorList>
            <person name="Chen X."/>
        </authorList>
    </citation>
    <scope>NUCLEOTIDE SEQUENCE [LARGE SCALE GENOMIC DNA]</scope>
    <source>
        <strain evidence="4">cv. Fuhuasheng</strain>
        <tissue evidence="3">Leaves</tissue>
    </source>
</reference>
<evidence type="ECO:0000259" key="2">
    <source>
        <dbReference type="Pfam" id="PF10536"/>
    </source>
</evidence>
<evidence type="ECO:0000313" key="4">
    <source>
        <dbReference type="Proteomes" id="UP000289738"/>
    </source>
</evidence>
<sequence>MRYTRWYIMQLIGGLLFPYASDSRVHGAWSVQFGWVHHLATVQYQPDNARGESRLRHYRRTPNGIGMLNVDWTPYADPQLIGLVLPAIAEAEASAAVVCLLLCFAIIEWHQVDRVVHQFGGLQHILTRPLNIDDMHRLDGRFGHGEWFLQLFALLS</sequence>
<proteinExistence type="predicted"/>
<dbReference type="InterPro" id="IPR019557">
    <property type="entry name" value="AminoTfrase-like_pln_mobile"/>
</dbReference>
<gene>
    <name evidence="3" type="ORF">Ahy_B02g059277</name>
</gene>
<keyword evidence="1" id="KW-0732">Signal</keyword>
<accession>A0A445AGC9</accession>
<evidence type="ECO:0000256" key="1">
    <source>
        <dbReference type="SAM" id="SignalP"/>
    </source>
</evidence>
<evidence type="ECO:0000313" key="3">
    <source>
        <dbReference type="EMBL" id="RYR25489.1"/>
    </source>
</evidence>